<proteinExistence type="predicted"/>
<gene>
    <name evidence="2" type="ORF">J4Q44_G00001420</name>
</gene>
<organism evidence="2 3">
    <name type="scientific">Coregonus suidteri</name>
    <dbReference type="NCBI Taxonomy" id="861788"/>
    <lineage>
        <taxon>Eukaryota</taxon>
        <taxon>Metazoa</taxon>
        <taxon>Chordata</taxon>
        <taxon>Craniata</taxon>
        <taxon>Vertebrata</taxon>
        <taxon>Euteleostomi</taxon>
        <taxon>Actinopterygii</taxon>
        <taxon>Neopterygii</taxon>
        <taxon>Teleostei</taxon>
        <taxon>Protacanthopterygii</taxon>
        <taxon>Salmoniformes</taxon>
        <taxon>Salmonidae</taxon>
        <taxon>Coregoninae</taxon>
        <taxon>Coregonus</taxon>
    </lineage>
</organism>
<sequence length="65" mass="7130">MAVTSPTLRSTNTHRRLPRVDMPRSSTTSPPQTWPSPTLLVARIPAPLIQHPSVLAQRPTAQVLP</sequence>
<feature type="compositionally biased region" description="Low complexity" evidence="1">
    <location>
        <begin position="25"/>
        <end position="37"/>
    </location>
</feature>
<name>A0AAN8MCM0_9TELE</name>
<dbReference type="AlphaFoldDB" id="A0AAN8MCM0"/>
<reference evidence="2 3" key="1">
    <citation type="submission" date="2021-04" db="EMBL/GenBank/DDBJ databases">
        <authorList>
            <person name="De Guttry C."/>
            <person name="Zahm M."/>
            <person name="Klopp C."/>
            <person name="Cabau C."/>
            <person name="Louis A."/>
            <person name="Berthelot C."/>
            <person name="Parey E."/>
            <person name="Roest Crollius H."/>
            <person name="Montfort J."/>
            <person name="Robinson-Rechavi M."/>
            <person name="Bucao C."/>
            <person name="Bouchez O."/>
            <person name="Gislard M."/>
            <person name="Lluch J."/>
            <person name="Milhes M."/>
            <person name="Lampietro C."/>
            <person name="Lopez Roques C."/>
            <person name="Donnadieu C."/>
            <person name="Braasch I."/>
            <person name="Desvignes T."/>
            <person name="Postlethwait J."/>
            <person name="Bobe J."/>
            <person name="Wedekind C."/>
            <person name="Guiguen Y."/>
        </authorList>
    </citation>
    <scope>NUCLEOTIDE SEQUENCE [LARGE SCALE GENOMIC DNA]</scope>
    <source>
        <strain evidence="2">Cs_M1</strain>
        <tissue evidence="2">Blood</tissue>
    </source>
</reference>
<evidence type="ECO:0000256" key="1">
    <source>
        <dbReference type="SAM" id="MobiDB-lite"/>
    </source>
</evidence>
<evidence type="ECO:0000313" key="2">
    <source>
        <dbReference type="EMBL" id="KAK6328164.1"/>
    </source>
</evidence>
<dbReference type="EMBL" id="JAGTTL010000001">
    <property type="protein sequence ID" value="KAK6328164.1"/>
    <property type="molecule type" value="Genomic_DNA"/>
</dbReference>
<evidence type="ECO:0000313" key="3">
    <source>
        <dbReference type="Proteomes" id="UP001356427"/>
    </source>
</evidence>
<keyword evidence="3" id="KW-1185">Reference proteome</keyword>
<comment type="caution">
    <text evidence="2">The sequence shown here is derived from an EMBL/GenBank/DDBJ whole genome shotgun (WGS) entry which is preliminary data.</text>
</comment>
<protein>
    <submittedName>
        <fullName evidence="2">Uncharacterized protein</fullName>
    </submittedName>
</protein>
<feature type="compositionally biased region" description="Polar residues" evidence="1">
    <location>
        <begin position="1"/>
        <end position="11"/>
    </location>
</feature>
<accession>A0AAN8MCM0</accession>
<feature type="region of interest" description="Disordered" evidence="1">
    <location>
        <begin position="1"/>
        <end position="37"/>
    </location>
</feature>
<dbReference type="Proteomes" id="UP001356427">
    <property type="component" value="Unassembled WGS sequence"/>
</dbReference>